<organism evidence="6 7">
    <name type="scientific">Flavobacterium sediminilitoris</name>
    <dbReference type="NCBI Taxonomy" id="2024526"/>
    <lineage>
        <taxon>Bacteria</taxon>
        <taxon>Pseudomonadati</taxon>
        <taxon>Bacteroidota</taxon>
        <taxon>Flavobacteriia</taxon>
        <taxon>Flavobacteriales</taxon>
        <taxon>Flavobacteriaceae</taxon>
        <taxon>Flavobacterium</taxon>
    </lineage>
</organism>
<name>A0ABY4HQM8_9FLAO</name>
<dbReference type="RefSeq" id="WP_246918370.1">
    <property type="nucleotide sequence ID" value="NZ_CP090145.1"/>
</dbReference>
<evidence type="ECO:0000259" key="5">
    <source>
        <dbReference type="PROSITE" id="PS51007"/>
    </source>
</evidence>
<evidence type="ECO:0000256" key="1">
    <source>
        <dbReference type="ARBA" id="ARBA00022617"/>
    </source>
</evidence>
<protein>
    <submittedName>
        <fullName evidence="6">C-type cytochrome</fullName>
    </submittedName>
</protein>
<keyword evidence="7" id="KW-1185">Reference proteome</keyword>
<dbReference type="PROSITE" id="PS51007">
    <property type="entry name" value="CYTC"/>
    <property type="match status" value="1"/>
</dbReference>
<proteinExistence type="predicted"/>
<evidence type="ECO:0000256" key="2">
    <source>
        <dbReference type="ARBA" id="ARBA00022723"/>
    </source>
</evidence>
<dbReference type="InterPro" id="IPR009056">
    <property type="entry name" value="Cyt_c-like_dom"/>
</dbReference>
<accession>A0ABY4HQM8</accession>
<reference evidence="6" key="2">
    <citation type="submission" date="2022-04" db="EMBL/GenBank/DDBJ databases">
        <title>Complete Genome Sequence of Flavobacterium sediminilitoris YSM-43, Isolated from a Tidal Sediment.</title>
        <authorList>
            <person name="Lee P.A."/>
        </authorList>
    </citation>
    <scope>NUCLEOTIDE SEQUENCE</scope>
    <source>
        <strain evidence="6">YSM-43</strain>
    </source>
</reference>
<reference evidence="6" key="1">
    <citation type="submission" date="2021-12" db="EMBL/GenBank/DDBJ databases">
        <authorList>
            <person name="Cha I.-T."/>
            <person name="Lee K.-E."/>
            <person name="Park S.-J."/>
        </authorList>
    </citation>
    <scope>NUCLEOTIDE SEQUENCE</scope>
    <source>
        <strain evidence="6">YSM-43</strain>
    </source>
</reference>
<keyword evidence="1 4" id="KW-0349">Heme</keyword>
<dbReference type="Pfam" id="PF00034">
    <property type="entry name" value="Cytochrom_C"/>
    <property type="match status" value="1"/>
</dbReference>
<dbReference type="Gene3D" id="1.10.760.10">
    <property type="entry name" value="Cytochrome c-like domain"/>
    <property type="match status" value="1"/>
</dbReference>
<keyword evidence="3 4" id="KW-0408">Iron</keyword>
<keyword evidence="2 4" id="KW-0479">Metal-binding</keyword>
<gene>
    <name evidence="6" type="ORF">LXD69_06565</name>
</gene>
<evidence type="ECO:0000256" key="4">
    <source>
        <dbReference type="PROSITE-ProRule" id="PRU00433"/>
    </source>
</evidence>
<feature type="domain" description="Cytochrome c" evidence="5">
    <location>
        <begin position="38"/>
        <end position="128"/>
    </location>
</feature>
<dbReference type="EMBL" id="CP090145">
    <property type="protein sequence ID" value="UOX35173.1"/>
    <property type="molecule type" value="Genomic_DNA"/>
</dbReference>
<sequence length="129" mass="14641">MKQMKFFIFIFFTITLYNCGNKAETNSTEKNTQIVDTDLTLKGKDLFEGKGTCIACHKPTSKVIGPSIKEIATIYKKSNGNIIAFLKEESEPIVDKNQYEVMKTNFSITKKMSEEELKALEAYMLSFAD</sequence>
<evidence type="ECO:0000256" key="3">
    <source>
        <dbReference type="ARBA" id="ARBA00023004"/>
    </source>
</evidence>
<dbReference type="SUPFAM" id="SSF46626">
    <property type="entry name" value="Cytochrome c"/>
    <property type="match status" value="1"/>
</dbReference>
<evidence type="ECO:0000313" key="6">
    <source>
        <dbReference type="EMBL" id="UOX35173.1"/>
    </source>
</evidence>
<evidence type="ECO:0000313" key="7">
    <source>
        <dbReference type="Proteomes" id="UP000830454"/>
    </source>
</evidence>
<dbReference type="InterPro" id="IPR036909">
    <property type="entry name" value="Cyt_c-like_dom_sf"/>
</dbReference>
<dbReference type="Proteomes" id="UP000830454">
    <property type="component" value="Chromosome"/>
</dbReference>